<evidence type="ECO:0000313" key="3">
    <source>
        <dbReference type="Proteomes" id="UP000015089"/>
    </source>
</evidence>
<keyword evidence="3" id="KW-1185">Reference proteome</keyword>
<dbReference type="KEGG" id="vg:24423051"/>
<protein>
    <submittedName>
        <fullName evidence="2">Metallophosphoesterase</fullName>
    </submittedName>
</protein>
<dbReference type="GeneID" id="24423051"/>
<feature type="region of interest" description="Disordered" evidence="1">
    <location>
        <begin position="181"/>
        <end position="200"/>
    </location>
</feature>
<accession>S5M7N4</accession>
<sequence>MARNIWAISDTHFRHANILTFTHSKDGSLIRPGFATVDEMDEFMLEKWNSVVMPGDIVYHLGDVVMGPKEGFIPFFNKLNGKKRLCVGNHDDIKWLAPSGMFSKVYMWRIFRDFGFVLSHVPLHPSSLLRPVDTDEPVLNVHGHIHQNDSPDGPYVNLSVEKIDYTPVHIEEIRNLWKQQQKSKSSKIDTEQSLASESAS</sequence>
<dbReference type="Proteomes" id="UP000015089">
    <property type="component" value="Segment"/>
</dbReference>
<organism evidence="2 3">
    <name type="scientific">Sinorhizobium phage phiM12</name>
    <dbReference type="NCBI Taxonomy" id="1357423"/>
    <lineage>
        <taxon>Viruses</taxon>
        <taxon>Duplodnaviria</taxon>
        <taxon>Heunggongvirae</taxon>
        <taxon>Uroviricota</taxon>
        <taxon>Caudoviricetes</taxon>
        <taxon>Emdodecavirus</taxon>
        <taxon>Emdodecavirus M12</taxon>
    </lineage>
</organism>
<reference evidence="2 3" key="2">
    <citation type="journal article" date="2014" name="Virology">
        <title>The structure of Sinorhizobium meliloti phage PhiM12, which has a novel T=19l triangulation number and is the founder of a new group of T4-superfamily phages.</title>
        <authorList>
            <person name="Stroupe M.E."/>
            <person name="Brewer T.E."/>
            <person name="Sousa D.R."/>
            <person name="Jones K.M."/>
        </authorList>
    </citation>
    <scope>NUCLEOTIDE SEQUENCE [LARGE SCALE GENOMIC DNA]</scope>
</reference>
<dbReference type="Gene3D" id="3.60.21.10">
    <property type="match status" value="1"/>
</dbReference>
<dbReference type="InterPro" id="IPR029052">
    <property type="entry name" value="Metallo-depent_PP-like"/>
</dbReference>
<evidence type="ECO:0000313" key="2">
    <source>
        <dbReference type="EMBL" id="AGR48111.1"/>
    </source>
</evidence>
<dbReference type="RefSeq" id="YP_009143285.1">
    <property type="nucleotide sequence ID" value="NC_027204.1"/>
</dbReference>
<gene>
    <name evidence="2" type="ORF">SmphiM12_479</name>
</gene>
<name>S5M7N4_9CAUD</name>
<reference evidence="2 3" key="1">
    <citation type="journal article" date="2014" name="Virology">
        <title>The genome, proteome and phylogenetic analysis of Sinorhizobium meliloti phage PhiM12, the founder of a new group of T4-superfamily phages.</title>
        <authorList>
            <person name="Brewer T.E."/>
            <person name="Elizabeth Stroupe M."/>
            <person name="Jones K.M."/>
        </authorList>
    </citation>
    <scope>NUCLEOTIDE SEQUENCE [LARGE SCALE GENOMIC DNA]</scope>
</reference>
<proteinExistence type="predicted"/>
<evidence type="ECO:0000256" key="1">
    <source>
        <dbReference type="SAM" id="MobiDB-lite"/>
    </source>
</evidence>
<dbReference type="EMBL" id="KF381361">
    <property type="protein sequence ID" value="AGR48111.1"/>
    <property type="molecule type" value="Genomic_DNA"/>
</dbReference>
<feature type="compositionally biased region" description="Polar residues" evidence="1">
    <location>
        <begin position="191"/>
        <end position="200"/>
    </location>
</feature>
<dbReference type="SUPFAM" id="SSF56300">
    <property type="entry name" value="Metallo-dependent phosphatases"/>
    <property type="match status" value="1"/>
</dbReference>